<dbReference type="InterPro" id="IPR001126">
    <property type="entry name" value="UmuC"/>
</dbReference>
<evidence type="ECO:0000313" key="20">
    <source>
        <dbReference type="Proteomes" id="UP000321638"/>
    </source>
</evidence>
<evidence type="ECO:0000256" key="9">
    <source>
        <dbReference type="ARBA" id="ARBA00022723"/>
    </source>
</evidence>
<dbReference type="EC" id="2.7.7.7" evidence="17"/>
<evidence type="ECO:0000256" key="13">
    <source>
        <dbReference type="ARBA" id="ARBA00023125"/>
    </source>
</evidence>
<evidence type="ECO:0000313" key="19">
    <source>
        <dbReference type="EMBL" id="TXL77696.1"/>
    </source>
</evidence>
<dbReference type="Gene3D" id="3.40.1170.60">
    <property type="match status" value="1"/>
</dbReference>
<evidence type="ECO:0000256" key="12">
    <source>
        <dbReference type="ARBA" id="ARBA00022932"/>
    </source>
</evidence>
<keyword evidence="6 17" id="KW-0808">Transferase</keyword>
<evidence type="ECO:0000256" key="5">
    <source>
        <dbReference type="ARBA" id="ARBA00022490"/>
    </source>
</evidence>
<dbReference type="CDD" id="cd03586">
    <property type="entry name" value="PolY_Pol_IV_kappa"/>
    <property type="match status" value="1"/>
</dbReference>
<dbReference type="SUPFAM" id="SSF100879">
    <property type="entry name" value="Lesion bypass DNA polymerase (Y-family), little finger domain"/>
    <property type="match status" value="1"/>
</dbReference>
<dbReference type="Proteomes" id="UP000321638">
    <property type="component" value="Unassembled WGS sequence"/>
</dbReference>
<dbReference type="GO" id="GO:0005829">
    <property type="term" value="C:cytosol"/>
    <property type="evidence" value="ECO:0007669"/>
    <property type="project" value="TreeGrafter"/>
</dbReference>
<keyword evidence="7 17" id="KW-0548">Nucleotidyltransferase</keyword>
<keyword evidence="5 17" id="KW-0963">Cytoplasm</keyword>
<dbReference type="InterPro" id="IPR043502">
    <property type="entry name" value="DNA/RNA_pol_sf"/>
</dbReference>
<evidence type="ECO:0000256" key="7">
    <source>
        <dbReference type="ARBA" id="ARBA00022695"/>
    </source>
</evidence>
<dbReference type="Gene3D" id="1.10.150.20">
    <property type="entry name" value="5' to 3' exonuclease, C-terminal subdomain"/>
    <property type="match status" value="1"/>
</dbReference>
<feature type="domain" description="UmuC" evidence="18">
    <location>
        <begin position="9"/>
        <end position="189"/>
    </location>
</feature>
<keyword evidence="10 17" id="KW-0227">DNA damage</keyword>
<dbReference type="FunFam" id="3.40.1170.60:FF:000001">
    <property type="entry name" value="DNA polymerase IV"/>
    <property type="match status" value="1"/>
</dbReference>
<dbReference type="EMBL" id="VDUZ01000008">
    <property type="protein sequence ID" value="TXL77696.1"/>
    <property type="molecule type" value="Genomic_DNA"/>
</dbReference>
<evidence type="ECO:0000256" key="15">
    <source>
        <dbReference type="ARBA" id="ARBA00025589"/>
    </source>
</evidence>
<evidence type="ECO:0000256" key="10">
    <source>
        <dbReference type="ARBA" id="ARBA00022763"/>
    </source>
</evidence>
<proteinExistence type="inferred from homology"/>
<dbReference type="AlphaFoldDB" id="A0A5C8PR67"/>
<dbReference type="GO" id="GO:0042276">
    <property type="term" value="P:error-prone translesion synthesis"/>
    <property type="evidence" value="ECO:0007669"/>
    <property type="project" value="TreeGrafter"/>
</dbReference>
<dbReference type="GO" id="GO:0009432">
    <property type="term" value="P:SOS response"/>
    <property type="evidence" value="ECO:0007669"/>
    <property type="project" value="UniProtKB-ARBA"/>
</dbReference>
<dbReference type="PANTHER" id="PTHR11076">
    <property type="entry name" value="DNA REPAIR POLYMERASE UMUC / TRANSFERASE FAMILY MEMBER"/>
    <property type="match status" value="1"/>
</dbReference>
<keyword evidence="8 17" id="KW-0235">DNA replication</keyword>
<evidence type="ECO:0000256" key="3">
    <source>
        <dbReference type="ARBA" id="ARBA00011245"/>
    </source>
</evidence>
<keyword evidence="20" id="KW-1185">Reference proteome</keyword>
<evidence type="ECO:0000256" key="14">
    <source>
        <dbReference type="ARBA" id="ARBA00023204"/>
    </source>
</evidence>
<dbReference type="InterPro" id="IPR022880">
    <property type="entry name" value="DNApol_IV"/>
</dbReference>
<evidence type="ECO:0000256" key="8">
    <source>
        <dbReference type="ARBA" id="ARBA00022705"/>
    </source>
</evidence>
<evidence type="ECO:0000256" key="11">
    <source>
        <dbReference type="ARBA" id="ARBA00022842"/>
    </source>
</evidence>
<comment type="function">
    <text evidence="15 17">Poorly processive, error-prone DNA polymerase involved in untargeted mutagenesis. Copies undamaged DNA at stalled replication forks, which arise in vivo from mismatched or misaligned primer ends. These misaligned primers can be extended by PolIV. Exhibits no 3'-5' exonuclease (proofreading) activity. May be involved in translesional synthesis, in conjunction with the beta clamp from PolIII.</text>
</comment>
<reference evidence="19 20" key="1">
    <citation type="submission" date="2019-06" db="EMBL/GenBank/DDBJ databases">
        <title>New taxonomy in bacterial strain CC-CFT640, isolated from vineyard.</title>
        <authorList>
            <person name="Lin S.-Y."/>
            <person name="Tsai C.-F."/>
            <person name="Young C.-C."/>
        </authorList>
    </citation>
    <scope>NUCLEOTIDE SEQUENCE [LARGE SCALE GENOMIC DNA]</scope>
    <source>
        <strain evidence="19 20">CC-CFT640</strain>
    </source>
</reference>
<keyword evidence="4 17" id="KW-0515">Mutator protein</keyword>
<dbReference type="InterPro" id="IPR024728">
    <property type="entry name" value="PolY_HhH_motif"/>
</dbReference>
<dbReference type="Pfam" id="PF11799">
    <property type="entry name" value="IMS_C"/>
    <property type="match status" value="1"/>
</dbReference>
<feature type="binding site" evidence="17">
    <location>
        <position position="107"/>
    </location>
    <ligand>
        <name>Mg(2+)</name>
        <dbReference type="ChEBI" id="CHEBI:18420"/>
    </ligand>
</feature>
<feature type="binding site" evidence="17">
    <location>
        <position position="13"/>
    </location>
    <ligand>
        <name>Mg(2+)</name>
        <dbReference type="ChEBI" id="CHEBI:18420"/>
    </ligand>
</feature>
<organism evidence="19 20">
    <name type="scientific">Vineibacter terrae</name>
    <dbReference type="NCBI Taxonomy" id="2586908"/>
    <lineage>
        <taxon>Bacteria</taxon>
        <taxon>Pseudomonadati</taxon>
        <taxon>Pseudomonadota</taxon>
        <taxon>Alphaproteobacteria</taxon>
        <taxon>Hyphomicrobiales</taxon>
        <taxon>Vineibacter</taxon>
    </lineage>
</organism>
<keyword evidence="11 17" id="KW-0460">Magnesium</keyword>
<dbReference type="InterPro" id="IPR036775">
    <property type="entry name" value="DNA_pol_Y-fam_lit_finger_sf"/>
</dbReference>
<dbReference type="FunFam" id="1.10.150.20:FF:000019">
    <property type="entry name" value="DNA polymerase IV"/>
    <property type="match status" value="1"/>
</dbReference>
<dbReference type="InterPro" id="IPR043128">
    <property type="entry name" value="Rev_trsase/Diguanyl_cyclase"/>
</dbReference>
<feature type="active site" evidence="17">
    <location>
        <position position="108"/>
    </location>
</feature>
<dbReference type="GO" id="GO:0006261">
    <property type="term" value="P:DNA-templated DNA replication"/>
    <property type="evidence" value="ECO:0007669"/>
    <property type="project" value="UniProtKB-UniRule"/>
</dbReference>
<dbReference type="NCBIfam" id="NF002677">
    <property type="entry name" value="PRK02406.1"/>
    <property type="match status" value="1"/>
</dbReference>
<protein>
    <recommendedName>
        <fullName evidence="17">DNA polymerase IV</fullName>
        <shortName evidence="17">Pol IV</shortName>
        <ecNumber evidence="17">2.7.7.7</ecNumber>
    </recommendedName>
</protein>
<comment type="similarity">
    <text evidence="2 17">Belongs to the DNA polymerase type-Y family.</text>
</comment>
<comment type="catalytic activity">
    <reaction evidence="16 17">
        <text>DNA(n) + a 2'-deoxyribonucleoside 5'-triphosphate = DNA(n+1) + diphosphate</text>
        <dbReference type="Rhea" id="RHEA:22508"/>
        <dbReference type="Rhea" id="RHEA-COMP:17339"/>
        <dbReference type="Rhea" id="RHEA-COMP:17340"/>
        <dbReference type="ChEBI" id="CHEBI:33019"/>
        <dbReference type="ChEBI" id="CHEBI:61560"/>
        <dbReference type="ChEBI" id="CHEBI:173112"/>
        <dbReference type="EC" id="2.7.7.7"/>
    </reaction>
</comment>
<keyword evidence="14 17" id="KW-0234">DNA repair</keyword>
<gene>
    <name evidence="17 19" type="primary">dinB</name>
    <name evidence="19" type="ORF">FHP25_09765</name>
</gene>
<comment type="subunit">
    <text evidence="3 17">Monomer.</text>
</comment>
<evidence type="ECO:0000256" key="2">
    <source>
        <dbReference type="ARBA" id="ARBA00010945"/>
    </source>
</evidence>
<comment type="caution">
    <text evidence="19">The sequence shown here is derived from an EMBL/GenBank/DDBJ whole genome shotgun (WGS) entry which is preliminary data.</text>
</comment>
<dbReference type="PROSITE" id="PS50173">
    <property type="entry name" value="UMUC"/>
    <property type="match status" value="1"/>
</dbReference>
<dbReference type="InterPro" id="IPR050116">
    <property type="entry name" value="DNA_polymerase-Y"/>
</dbReference>
<dbReference type="HAMAP" id="MF_01113">
    <property type="entry name" value="DNApol_IV"/>
    <property type="match status" value="1"/>
</dbReference>
<dbReference type="SUPFAM" id="SSF56672">
    <property type="entry name" value="DNA/RNA polymerases"/>
    <property type="match status" value="1"/>
</dbReference>
<accession>A0A5C8PR67</accession>
<evidence type="ECO:0000259" key="18">
    <source>
        <dbReference type="PROSITE" id="PS50173"/>
    </source>
</evidence>
<comment type="cofactor">
    <cofactor evidence="17">
        <name>Mg(2+)</name>
        <dbReference type="ChEBI" id="CHEBI:18420"/>
    </cofactor>
    <text evidence="17">Binds 2 magnesium ions per subunit.</text>
</comment>
<keyword evidence="12 17" id="KW-0239">DNA-directed DNA polymerase</keyword>
<dbReference type="Gene3D" id="3.30.1490.100">
    <property type="entry name" value="DNA polymerase, Y-family, little finger domain"/>
    <property type="match status" value="1"/>
</dbReference>
<dbReference type="PANTHER" id="PTHR11076:SF33">
    <property type="entry name" value="DNA POLYMERASE KAPPA"/>
    <property type="match status" value="1"/>
</dbReference>
<dbReference type="GO" id="GO:0006281">
    <property type="term" value="P:DNA repair"/>
    <property type="evidence" value="ECO:0007669"/>
    <property type="project" value="UniProtKB-UniRule"/>
</dbReference>
<evidence type="ECO:0000256" key="1">
    <source>
        <dbReference type="ARBA" id="ARBA00004496"/>
    </source>
</evidence>
<evidence type="ECO:0000256" key="6">
    <source>
        <dbReference type="ARBA" id="ARBA00022679"/>
    </source>
</evidence>
<evidence type="ECO:0000256" key="17">
    <source>
        <dbReference type="HAMAP-Rule" id="MF_01113"/>
    </source>
</evidence>
<dbReference type="GO" id="GO:0003684">
    <property type="term" value="F:damaged DNA binding"/>
    <property type="evidence" value="ECO:0007669"/>
    <property type="project" value="InterPro"/>
</dbReference>
<dbReference type="GO" id="GO:0000287">
    <property type="term" value="F:magnesium ion binding"/>
    <property type="evidence" value="ECO:0007669"/>
    <property type="project" value="UniProtKB-UniRule"/>
</dbReference>
<evidence type="ECO:0000256" key="16">
    <source>
        <dbReference type="ARBA" id="ARBA00049244"/>
    </source>
</evidence>
<dbReference type="OrthoDB" id="9808813at2"/>
<comment type="subcellular location">
    <subcellularLocation>
        <location evidence="1 17">Cytoplasm</location>
    </subcellularLocation>
</comment>
<dbReference type="RefSeq" id="WP_147846736.1">
    <property type="nucleotide sequence ID" value="NZ_VDUZ01000008.1"/>
</dbReference>
<name>A0A5C8PR67_9HYPH</name>
<keyword evidence="9 17" id="KW-0479">Metal-binding</keyword>
<sequence length="360" mass="38982">MTEKDVRKIIHLDMDAFYASVEQRDNPELRGLPVAVGGSRERGVVAAASYEARKFGVRSAMPSVTARRKCPDLVFVKPRFDVYKAVSRQIRAIFAEFTPLIEPLSLDEAYLDVTTNLKNMASATLIAQDIRARILTETGLTASAGISYNKFLAKLASDQNKPNGQYVITPAIGAAFVENLPVGKFHGIGPVTAAKMNHLGIFTGADLRGQTLAFLQQHFGKAGPWYHAISRGQDDRPVVADRPRKSVGSETTFAQDLSAPADIEAGVLAMLDEAWAYCEKSGITGRTVTVKVKYADFQIVTRSHTGAAPFTSKPVAERTCLELVRGLFPLSKPIRLLGVALSNLSTDNASAPTQMTLALS</sequence>
<dbReference type="FunFam" id="3.30.1490.100:FF:000004">
    <property type="entry name" value="DNA polymerase IV"/>
    <property type="match status" value="1"/>
</dbReference>
<evidence type="ECO:0000256" key="4">
    <source>
        <dbReference type="ARBA" id="ARBA00022457"/>
    </source>
</evidence>
<dbReference type="Gene3D" id="3.30.70.270">
    <property type="match status" value="1"/>
</dbReference>
<dbReference type="InterPro" id="IPR017961">
    <property type="entry name" value="DNA_pol_Y-fam_little_finger"/>
</dbReference>
<feature type="site" description="Substrate discrimination" evidence="17">
    <location>
        <position position="18"/>
    </location>
</feature>
<dbReference type="Pfam" id="PF11798">
    <property type="entry name" value="IMS_HHH"/>
    <property type="match status" value="1"/>
</dbReference>
<dbReference type="GO" id="GO:0003887">
    <property type="term" value="F:DNA-directed DNA polymerase activity"/>
    <property type="evidence" value="ECO:0007669"/>
    <property type="project" value="UniProtKB-UniRule"/>
</dbReference>
<keyword evidence="13 17" id="KW-0238">DNA-binding</keyword>
<dbReference type="Pfam" id="PF00817">
    <property type="entry name" value="IMS"/>
    <property type="match status" value="1"/>
</dbReference>